<comment type="caution">
    <text evidence="5">The sequence shown here is derived from an EMBL/GenBank/DDBJ whole genome shotgun (WGS) entry which is preliminary data.</text>
</comment>
<keyword evidence="3" id="KW-0963">Cytoplasm</keyword>
<dbReference type="PANTHER" id="PTHR10980:SF61">
    <property type="entry name" value="OS01G0913600 PROTEIN"/>
    <property type="match status" value="1"/>
</dbReference>
<dbReference type="InterPro" id="IPR024792">
    <property type="entry name" value="RhoGDI_dom_sf"/>
</dbReference>
<dbReference type="InterPro" id="IPR014756">
    <property type="entry name" value="Ig_E-set"/>
</dbReference>
<protein>
    <recommendedName>
        <fullName evidence="7">Rho GDP-dissociation inhibitor 1-like</fullName>
    </recommendedName>
</protein>
<dbReference type="Gene3D" id="2.70.50.30">
    <property type="entry name" value="Coagulation Factor XIII, subunit A, domain 1"/>
    <property type="match status" value="1"/>
</dbReference>
<evidence type="ECO:0000256" key="3">
    <source>
        <dbReference type="ARBA" id="ARBA00022490"/>
    </source>
</evidence>
<gene>
    <name evidence="5" type="ORF">M0R45_020061</name>
</gene>
<dbReference type="InterPro" id="IPR000406">
    <property type="entry name" value="Rho_GDI"/>
</dbReference>
<accession>A0AAW1X8M7</accession>
<feature type="compositionally biased region" description="Polar residues" evidence="4">
    <location>
        <begin position="1"/>
        <end position="20"/>
    </location>
</feature>
<dbReference type="SUPFAM" id="SSF81296">
    <property type="entry name" value="E set domains"/>
    <property type="match status" value="1"/>
</dbReference>
<feature type="region of interest" description="Disordered" evidence="4">
    <location>
        <begin position="1"/>
        <end position="65"/>
    </location>
</feature>
<evidence type="ECO:0000313" key="6">
    <source>
        <dbReference type="Proteomes" id="UP001457282"/>
    </source>
</evidence>
<evidence type="ECO:0000313" key="5">
    <source>
        <dbReference type="EMBL" id="KAK9932839.1"/>
    </source>
</evidence>
<dbReference type="GO" id="GO:0005829">
    <property type="term" value="C:cytosol"/>
    <property type="evidence" value="ECO:0007669"/>
    <property type="project" value="TreeGrafter"/>
</dbReference>
<dbReference type="Proteomes" id="UP001457282">
    <property type="component" value="Unassembled WGS sequence"/>
</dbReference>
<evidence type="ECO:0000256" key="4">
    <source>
        <dbReference type="SAM" id="MobiDB-lite"/>
    </source>
</evidence>
<feature type="compositionally biased region" description="Acidic residues" evidence="4">
    <location>
        <begin position="51"/>
        <end position="65"/>
    </location>
</feature>
<dbReference type="Pfam" id="PF02115">
    <property type="entry name" value="Rho_GDI"/>
    <property type="match status" value="1"/>
</dbReference>
<evidence type="ECO:0000256" key="1">
    <source>
        <dbReference type="ARBA" id="ARBA00004496"/>
    </source>
</evidence>
<feature type="compositionally biased region" description="Basic and acidic residues" evidence="4">
    <location>
        <begin position="21"/>
        <end position="36"/>
    </location>
</feature>
<evidence type="ECO:0000256" key="2">
    <source>
        <dbReference type="ARBA" id="ARBA00009758"/>
    </source>
</evidence>
<proteinExistence type="inferred from homology"/>
<dbReference type="GO" id="GO:0007266">
    <property type="term" value="P:Rho protein signal transduction"/>
    <property type="evidence" value="ECO:0007669"/>
    <property type="project" value="InterPro"/>
</dbReference>
<comment type="subcellular location">
    <subcellularLocation>
        <location evidence="1">Cytoplasm</location>
    </subcellularLocation>
</comment>
<dbReference type="GO" id="GO:0016020">
    <property type="term" value="C:membrane"/>
    <property type="evidence" value="ECO:0007669"/>
    <property type="project" value="TreeGrafter"/>
</dbReference>
<name>A0AAW1X8M7_RUBAR</name>
<sequence>MSTAVEAISTTKDVSFNSQMQEKEFKNDKNSNKDAGGEPSLQLPNGHHGEDNDDLKDEVDPDEEDELATLKCDKELALGPKFSLKEQLEKDKDDESLRKWKQQLLGSVDLSALAVGESKEAEVRILSLTMMFRDRPELVLPIPFTNKPKSSLFTLKGGSKYRTKFTFTVSKNIVSGLMYTTSVWKTGVKVHSSKRMLGTFSPRQDPYMYETEEDTTPSGMFARGWYYVRTKFLDDDGKCYLDANYYFEIQKNWATPS</sequence>
<reference evidence="5 6" key="1">
    <citation type="journal article" date="2023" name="G3 (Bethesda)">
        <title>A chromosome-length genome assembly and annotation of blackberry (Rubus argutus, cv. 'Hillquist').</title>
        <authorList>
            <person name="Bruna T."/>
            <person name="Aryal R."/>
            <person name="Dudchenko O."/>
            <person name="Sargent D.J."/>
            <person name="Mead D."/>
            <person name="Buti M."/>
            <person name="Cavallini A."/>
            <person name="Hytonen T."/>
            <person name="Andres J."/>
            <person name="Pham M."/>
            <person name="Weisz D."/>
            <person name="Mascagni F."/>
            <person name="Usai G."/>
            <person name="Natali L."/>
            <person name="Bassil N."/>
            <person name="Fernandez G.E."/>
            <person name="Lomsadze A."/>
            <person name="Armour M."/>
            <person name="Olukolu B."/>
            <person name="Poorten T."/>
            <person name="Britton C."/>
            <person name="Davik J."/>
            <person name="Ashrafi H."/>
            <person name="Aiden E.L."/>
            <person name="Borodovsky M."/>
            <person name="Worthington M."/>
        </authorList>
    </citation>
    <scope>NUCLEOTIDE SEQUENCE [LARGE SCALE GENOMIC DNA]</scope>
    <source>
        <strain evidence="5">PI 553951</strain>
    </source>
</reference>
<organism evidence="5 6">
    <name type="scientific">Rubus argutus</name>
    <name type="common">Southern blackberry</name>
    <dbReference type="NCBI Taxonomy" id="59490"/>
    <lineage>
        <taxon>Eukaryota</taxon>
        <taxon>Viridiplantae</taxon>
        <taxon>Streptophyta</taxon>
        <taxon>Embryophyta</taxon>
        <taxon>Tracheophyta</taxon>
        <taxon>Spermatophyta</taxon>
        <taxon>Magnoliopsida</taxon>
        <taxon>eudicotyledons</taxon>
        <taxon>Gunneridae</taxon>
        <taxon>Pentapetalae</taxon>
        <taxon>rosids</taxon>
        <taxon>fabids</taxon>
        <taxon>Rosales</taxon>
        <taxon>Rosaceae</taxon>
        <taxon>Rosoideae</taxon>
        <taxon>Rosoideae incertae sedis</taxon>
        <taxon>Rubus</taxon>
    </lineage>
</organism>
<comment type="similarity">
    <text evidence="2">Belongs to the Rho GDI family.</text>
</comment>
<dbReference type="FunFam" id="2.70.50.30:FF:000002">
    <property type="entry name" value="Rho GDP-dissociation inhibitor 1"/>
    <property type="match status" value="1"/>
</dbReference>
<evidence type="ECO:0008006" key="7">
    <source>
        <dbReference type="Google" id="ProtNLM"/>
    </source>
</evidence>
<dbReference type="GO" id="GO:0005094">
    <property type="term" value="F:Rho GDP-dissociation inhibitor activity"/>
    <property type="evidence" value="ECO:0007669"/>
    <property type="project" value="InterPro"/>
</dbReference>
<dbReference type="AlphaFoldDB" id="A0AAW1X8M7"/>
<keyword evidence="6" id="KW-1185">Reference proteome</keyword>
<dbReference type="EMBL" id="JBEDUW010000004">
    <property type="protein sequence ID" value="KAK9932839.1"/>
    <property type="molecule type" value="Genomic_DNA"/>
</dbReference>
<dbReference type="PANTHER" id="PTHR10980">
    <property type="entry name" value="RHO GDP-DISSOCIATION INHIBITOR"/>
    <property type="match status" value="1"/>
</dbReference>